<feature type="coiled-coil region" evidence="5">
    <location>
        <begin position="180"/>
        <end position="207"/>
    </location>
</feature>
<dbReference type="SUPFAM" id="SSF53807">
    <property type="entry name" value="Helical backbone' metal receptor"/>
    <property type="match status" value="1"/>
</dbReference>
<keyword evidence="8" id="KW-1185">Reference proteome</keyword>
<dbReference type="GO" id="GO:0030288">
    <property type="term" value="C:outer membrane-bounded periplasmic space"/>
    <property type="evidence" value="ECO:0007669"/>
    <property type="project" value="TreeGrafter"/>
</dbReference>
<evidence type="ECO:0000256" key="2">
    <source>
        <dbReference type="ARBA" id="ARBA00008814"/>
    </source>
</evidence>
<name>A0A6N7XZ93_9FIRM</name>
<organism evidence="7 8">
    <name type="scientific">Tissierella pigra</name>
    <dbReference type="NCBI Taxonomy" id="2607614"/>
    <lineage>
        <taxon>Bacteria</taxon>
        <taxon>Bacillati</taxon>
        <taxon>Bacillota</taxon>
        <taxon>Tissierellia</taxon>
        <taxon>Tissierellales</taxon>
        <taxon>Tissierellaceae</taxon>
        <taxon>Tissierella</taxon>
    </lineage>
</organism>
<dbReference type="EMBL" id="VUNQ01000043">
    <property type="protein sequence ID" value="MSU02773.1"/>
    <property type="molecule type" value="Genomic_DNA"/>
</dbReference>
<evidence type="ECO:0000256" key="4">
    <source>
        <dbReference type="ARBA" id="ARBA00022729"/>
    </source>
</evidence>
<dbReference type="PROSITE" id="PS50983">
    <property type="entry name" value="FE_B12_PBP"/>
    <property type="match status" value="1"/>
</dbReference>
<gene>
    <name evidence="7" type="ORF">FYJ83_15025</name>
</gene>
<keyword evidence="4" id="KW-0732">Signal</keyword>
<dbReference type="Pfam" id="PF01497">
    <property type="entry name" value="Peripla_BP_2"/>
    <property type="match status" value="1"/>
</dbReference>
<accession>A0A6N7XZ93</accession>
<dbReference type="Gene3D" id="3.40.50.1980">
    <property type="entry name" value="Nitrogenase molybdenum iron protein domain"/>
    <property type="match status" value="2"/>
</dbReference>
<comment type="subcellular location">
    <subcellularLocation>
        <location evidence="1">Cell envelope</location>
    </subcellularLocation>
</comment>
<evidence type="ECO:0000256" key="5">
    <source>
        <dbReference type="SAM" id="Coils"/>
    </source>
</evidence>
<evidence type="ECO:0000313" key="8">
    <source>
        <dbReference type="Proteomes" id="UP000469523"/>
    </source>
</evidence>
<feature type="domain" description="Fe/B12 periplasmic-binding" evidence="6">
    <location>
        <begin position="65"/>
        <end position="320"/>
    </location>
</feature>
<keyword evidence="3" id="KW-0813">Transport</keyword>
<keyword evidence="5" id="KW-0175">Coiled coil</keyword>
<comment type="caution">
    <text evidence="7">The sequence shown here is derived from an EMBL/GenBank/DDBJ whole genome shotgun (WGS) entry which is preliminary data.</text>
</comment>
<reference evidence="7 8" key="1">
    <citation type="submission" date="2019-09" db="EMBL/GenBank/DDBJ databases">
        <title>In-depth cultivation of the pig gut microbiome towards novel bacterial diversity and tailored functional studies.</title>
        <authorList>
            <person name="Wylensek D."/>
            <person name="Hitch T.C.A."/>
            <person name="Clavel T."/>
        </authorList>
    </citation>
    <scope>NUCLEOTIDE SEQUENCE [LARGE SCALE GENOMIC DNA]</scope>
    <source>
        <strain evidence="7 8">WCA3-693-APC-4?</strain>
    </source>
</reference>
<evidence type="ECO:0000313" key="7">
    <source>
        <dbReference type="EMBL" id="MSU02773.1"/>
    </source>
</evidence>
<comment type="similarity">
    <text evidence="2">Belongs to the bacterial solute-binding protein 8 family.</text>
</comment>
<dbReference type="AlphaFoldDB" id="A0A6N7XZ93"/>
<evidence type="ECO:0000256" key="1">
    <source>
        <dbReference type="ARBA" id="ARBA00004196"/>
    </source>
</evidence>
<dbReference type="PANTHER" id="PTHR30532">
    <property type="entry name" value="IRON III DICITRATE-BINDING PERIPLASMIC PROTEIN"/>
    <property type="match status" value="1"/>
</dbReference>
<evidence type="ECO:0000259" key="6">
    <source>
        <dbReference type="PROSITE" id="PS50983"/>
    </source>
</evidence>
<dbReference type="InterPro" id="IPR051313">
    <property type="entry name" value="Bact_iron-sidero_bind"/>
</dbReference>
<sequence length="320" mass="35600">MVLTLLTGVLAGCSKAPVEDNNTNISENTSNVDEGGQEPIKEAVWPRTITDAAGNEIVLKKQPERITLLHVVYMEHFLALDTPPTAAAIGNKLGETEGLDKSELFGPYLENVDMTVVGSSRDLNLEAVLESNPDLLVTFHNPAGLDAYDQLVEIAPVVQLDYNSTWQEQLLMIGKLLGKEKEAKKLIVEIEKEISDTKDTLASYEDRTFGLFRTDGKNFIAQGTAKYYKIFGITKPEGFSDAADSMSLEAVAEMNPYYIVFQHNYDMSKSFVESMESSSVWQSMDAVKNGRIYYFDENMNSFGPLTLRLAAEKLTEMYSK</sequence>
<proteinExistence type="inferred from homology"/>
<dbReference type="GO" id="GO:1901678">
    <property type="term" value="P:iron coordination entity transport"/>
    <property type="evidence" value="ECO:0007669"/>
    <property type="project" value="UniProtKB-ARBA"/>
</dbReference>
<dbReference type="PANTHER" id="PTHR30532:SF24">
    <property type="entry name" value="FERRIC ENTEROBACTIN-BINDING PERIPLASMIC PROTEIN FEPB"/>
    <property type="match status" value="1"/>
</dbReference>
<dbReference type="Proteomes" id="UP000469523">
    <property type="component" value="Unassembled WGS sequence"/>
</dbReference>
<evidence type="ECO:0000256" key="3">
    <source>
        <dbReference type="ARBA" id="ARBA00022448"/>
    </source>
</evidence>
<dbReference type="InterPro" id="IPR002491">
    <property type="entry name" value="ABC_transptr_periplasmic_BD"/>
</dbReference>
<protein>
    <submittedName>
        <fullName evidence="7">ABC transporter substrate-binding protein</fullName>
    </submittedName>
</protein>